<evidence type="ECO:0000256" key="1">
    <source>
        <dbReference type="SAM" id="MobiDB-lite"/>
    </source>
</evidence>
<gene>
    <name evidence="2" type="ORF">NCTC11967_01983</name>
</gene>
<organism evidence="2 3">
    <name type="scientific">Yokenella regensburgei</name>
    <dbReference type="NCBI Taxonomy" id="158877"/>
    <lineage>
        <taxon>Bacteria</taxon>
        <taxon>Pseudomonadati</taxon>
        <taxon>Pseudomonadota</taxon>
        <taxon>Gammaproteobacteria</taxon>
        <taxon>Enterobacterales</taxon>
        <taxon>Enterobacteriaceae</taxon>
        <taxon>Yokenella</taxon>
    </lineage>
</organism>
<feature type="compositionally biased region" description="Basic and acidic residues" evidence="1">
    <location>
        <begin position="57"/>
        <end position="70"/>
    </location>
</feature>
<dbReference type="RefSeq" id="WP_038253160.1">
    <property type="nucleotide sequence ID" value="NZ_UAVL01000009.1"/>
</dbReference>
<dbReference type="EMBL" id="UAVL01000009">
    <property type="protein sequence ID" value="SQA62964.1"/>
    <property type="molecule type" value="Genomic_DNA"/>
</dbReference>
<evidence type="ECO:0000313" key="3">
    <source>
        <dbReference type="Proteomes" id="UP000251313"/>
    </source>
</evidence>
<dbReference type="InterPro" id="IPR036181">
    <property type="entry name" value="MIT_dom_sf"/>
</dbReference>
<sequence length="79" mass="9035">MTPHTTERLPDGGTPCILNASARARTAAELEQKGNYGEAARWWRMAAESARNPRQQHWHESRASLCERRHQGQLSQPER</sequence>
<proteinExistence type="predicted"/>
<dbReference type="NCBIfam" id="NF033650">
    <property type="entry name" value="ANR_neg_reg"/>
    <property type="match status" value="1"/>
</dbReference>
<dbReference type="AlphaFoldDB" id="A0AB38FVP9"/>
<accession>A0AB38FVP9</accession>
<dbReference type="Proteomes" id="UP000251313">
    <property type="component" value="Unassembled WGS sequence"/>
</dbReference>
<comment type="caution">
    <text evidence="2">The sequence shown here is derived from an EMBL/GenBank/DDBJ whole genome shotgun (WGS) entry which is preliminary data.</text>
</comment>
<evidence type="ECO:0008006" key="4">
    <source>
        <dbReference type="Google" id="ProtNLM"/>
    </source>
</evidence>
<evidence type="ECO:0000313" key="2">
    <source>
        <dbReference type="EMBL" id="SQA62964.1"/>
    </source>
</evidence>
<reference evidence="2 3" key="1">
    <citation type="submission" date="2018-06" db="EMBL/GenBank/DDBJ databases">
        <authorList>
            <consortium name="Pathogen Informatics"/>
            <person name="Doyle S."/>
        </authorList>
    </citation>
    <scope>NUCLEOTIDE SEQUENCE [LARGE SCALE GENOMIC DNA]</scope>
    <source>
        <strain evidence="2 3">NCTC11967</strain>
    </source>
</reference>
<dbReference type="InterPro" id="IPR047666">
    <property type="entry name" value="ANR_neg_reg"/>
</dbReference>
<feature type="region of interest" description="Disordered" evidence="1">
    <location>
        <begin position="47"/>
        <end position="79"/>
    </location>
</feature>
<protein>
    <recommendedName>
        <fullName evidence="4">ANR family transcriptional regulator</fullName>
    </recommendedName>
</protein>
<dbReference type="SUPFAM" id="SSF116846">
    <property type="entry name" value="MIT domain"/>
    <property type="match status" value="1"/>
</dbReference>
<name>A0AB38FVP9_9ENTR</name>